<organism evidence="2 3">
    <name type="scientific">Parabacteroides johnsonii DSM 18315</name>
    <dbReference type="NCBI Taxonomy" id="537006"/>
    <lineage>
        <taxon>Bacteria</taxon>
        <taxon>Pseudomonadati</taxon>
        <taxon>Bacteroidota</taxon>
        <taxon>Bacteroidia</taxon>
        <taxon>Bacteroidales</taxon>
        <taxon>Tannerellaceae</taxon>
        <taxon>Parabacteroides</taxon>
    </lineage>
</organism>
<protein>
    <recommendedName>
        <fullName evidence="4">NHL repeat protein</fullName>
    </recommendedName>
</protein>
<gene>
    <name evidence="2" type="ORF">PRABACTJOHN_01589</name>
</gene>
<evidence type="ECO:0000256" key="1">
    <source>
        <dbReference type="SAM" id="SignalP"/>
    </source>
</evidence>
<dbReference type="HOGENOM" id="CLU_2114112_0_0_10"/>
<name>B7B986_9BACT</name>
<accession>B7B986</accession>
<reference evidence="2 3" key="1">
    <citation type="submission" date="2008-10" db="EMBL/GenBank/DDBJ databases">
        <title>Draft genome sequence of Parabacteroides johnsonii (DSM 18315).</title>
        <authorList>
            <person name="Sudarsanam P."/>
            <person name="Ley R."/>
            <person name="Guruge J."/>
            <person name="Turnbaugh P.J."/>
            <person name="Mahowald M."/>
            <person name="Liep D."/>
            <person name="Gordon J."/>
        </authorList>
    </citation>
    <scope>NUCLEOTIDE SEQUENCE [LARGE SCALE GENOMIC DNA]</scope>
    <source>
        <strain evidence="2 3">DSM 18315</strain>
    </source>
</reference>
<dbReference type="Gene3D" id="2.120.10.30">
    <property type="entry name" value="TolB, C-terminal domain"/>
    <property type="match status" value="1"/>
</dbReference>
<feature type="chain" id="PRO_5002851343" description="NHL repeat protein" evidence="1">
    <location>
        <begin position="27"/>
        <end position="115"/>
    </location>
</feature>
<dbReference type="AlphaFoldDB" id="B7B986"/>
<dbReference type="STRING" id="537006.PRABACTJOHN_01589"/>
<dbReference type="Proteomes" id="UP000005510">
    <property type="component" value="Unassembled WGS sequence"/>
</dbReference>
<proteinExistence type="predicted"/>
<comment type="caution">
    <text evidence="2">The sequence shown here is derived from an EMBL/GenBank/DDBJ whole genome shotgun (WGS) entry which is preliminary data.</text>
</comment>
<dbReference type="RefSeq" id="WP_008148375.1">
    <property type="nucleotide sequence ID" value="NZ_DS996447.1"/>
</dbReference>
<feature type="non-terminal residue" evidence="2">
    <location>
        <position position="115"/>
    </location>
</feature>
<reference evidence="2 3" key="2">
    <citation type="submission" date="2008-10" db="EMBL/GenBank/DDBJ databases">
        <authorList>
            <person name="Fulton L."/>
            <person name="Clifton S."/>
            <person name="Fulton B."/>
            <person name="Xu J."/>
            <person name="Minx P."/>
            <person name="Pepin K.H."/>
            <person name="Johnson M."/>
            <person name="Bhonagiri V."/>
            <person name="Nash W.E."/>
            <person name="Mardis E.R."/>
            <person name="Wilson R.K."/>
        </authorList>
    </citation>
    <scope>NUCLEOTIDE SEQUENCE [LARGE SCALE GENOMIC DNA]</scope>
    <source>
        <strain evidence="2 3">DSM 18315</strain>
    </source>
</reference>
<dbReference type="InterPro" id="IPR011042">
    <property type="entry name" value="6-blade_b-propeller_TolB-like"/>
</dbReference>
<sequence length="115" mass="12257">MNTRKYMFKNSLVACFACCCLSFASAGNPPFFPTDVVTNAKGELLMTDKGVKRVDVFSPDGKTLLRSFPMDEPPTGILVDGDKAYVTTFGTTGHLQILSLESGRVEASIPTGSGA</sequence>
<evidence type="ECO:0000313" key="2">
    <source>
        <dbReference type="EMBL" id="EEC97000.1"/>
    </source>
</evidence>
<feature type="signal peptide" evidence="1">
    <location>
        <begin position="1"/>
        <end position="26"/>
    </location>
</feature>
<keyword evidence="1" id="KW-0732">Signal</keyword>
<evidence type="ECO:0000313" key="3">
    <source>
        <dbReference type="Proteomes" id="UP000005510"/>
    </source>
</evidence>
<dbReference type="SUPFAM" id="SSF75011">
    <property type="entry name" value="3-carboxy-cis,cis-mucoante lactonizing enzyme"/>
    <property type="match status" value="1"/>
</dbReference>
<dbReference type="EMBL" id="ABYH01000159">
    <property type="protein sequence ID" value="EEC97000.1"/>
    <property type="molecule type" value="Genomic_DNA"/>
</dbReference>
<evidence type="ECO:0008006" key="4">
    <source>
        <dbReference type="Google" id="ProtNLM"/>
    </source>
</evidence>